<evidence type="ECO:0000313" key="5">
    <source>
        <dbReference type="Proteomes" id="UP001298753"/>
    </source>
</evidence>
<dbReference type="RefSeq" id="WP_227601269.1">
    <property type="nucleotide sequence ID" value="NZ_JAJEPX010000082.1"/>
</dbReference>
<reference evidence="4 5" key="1">
    <citation type="submission" date="2021-10" db="EMBL/GenBank/DDBJ databases">
        <title>Anaerobic single-cell dispensing facilitates the cultivation of human gut bacteria.</title>
        <authorList>
            <person name="Afrizal A."/>
        </authorList>
    </citation>
    <scope>NUCLEOTIDE SEQUENCE [LARGE SCALE GENOMIC DNA]</scope>
    <source>
        <strain evidence="4 5">CLA-AA-H270</strain>
    </source>
</reference>
<keyword evidence="2" id="KW-0808">Transferase</keyword>
<dbReference type="InterPro" id="IPR029063">
    <property type="entry name" value="SAM-dependent_MTases_sf"/>
</dbReference>
<dbReference type="GO" id="GO:0008168">
    <property type="term" value="F:methyltransferase activity"/>
    <property type="evidence" value="ECO:0007669"/>
    <property type="project" value="UniProtKB-KW"/>
</dbReference>
<name>A0AAW4W509_9FIRM</name>
<protein>
    <submittedName>
        <fullName evidence="4">Class I SAM-dependent methyltransferase</fullName>
    </submittedName>
</protein>
<dbReference type="CDD" id="cd02440">
    <property type="entry name" value="AdoMet_MTases"/>
    <property type="match status" value="1"/>
</dbReference>
<dbReference type="PANTHER" id="PTHR43861">
    <property type="entry name" value="TRANS-ACONITATE 2-METHYLTRANSFERASE-RELATED"/>
    <property type="match status" value="1"/>
</dbReference>
<evidence type="ECO:0000256" key="2">
    <source>
        <dbReference type="ARBA" id="ARBA00022679"/>
    </source>
</evidence>
<sequence>MNSYETLSEYYDRFTDDVGYEEWADFFERLFEREGVKPSLVLDLACGTGSLTRILAQRGYDMIGADASPEMLMQALQNTLDCEPRPLLLNQRMEELDLYGAVDACLCCLDSVNYVTEPEALQTAFERVHTFLNPDGLFVFDINTPEKFARIDGESYVREDDGVFCVWQAAVEDGLCAYQFDIFEQEDDAWHRAQETHEERIYEPAQLTAMLKQAGFAEIKTYGDQSFAPVQGGEDRIYFTARKRD</sequence>
<dbReference type="GeneID" id="98659302"/>
<evidence type="ECO:0000259" key="3">
    <source>
        <dbReference type="Pfam" id="PF13649"/>
    </source>
</evidence>
<keyword evidence="5" id="KW-1185">Reference proteome</keyword>
<evidence type="ECO:0000256" key="1">
    <source>
        <dbReference type="ARBA" id="ARBA00022603"/>
    </source>
</evidence>
<dbReference type="GO" id="GO:0032259">
    <property type="term" value="P:methylation"/>
    <property type="evidence" value="ECO:0007669"/>
    <property type="project" value="UniProtKB-KW"/>
</dbReference>
<dbReference type="InterPro" id="IPR041698">
    <property type="entry name" value="Methyltransf_25"/>
</dbReference>
<dbReference type="PANTHER" id="PTHR43861:SF1">
    <property type="entry name" value="TRANS-ACONITATE 2-METHYLTRANSFERASE"/>
    <property type="match status" value="1"/>
</dbReference>
<proteinExistence type="predicted"/>
<gene>
    <name evidence="4" type="ORF">LKD22_12575</name>
</gene>
<organism evidence="4 5">
    <name type="scientific">Agathobaculum butyriciproducens</name>
    <dbReference type="NCBI Taxonomy" id="1628085"/>
    <lineage>
        <taxon>Bacteria</taxon>
        <taxon>Bacillati</taxon>
        <taxon>Bacillota</taxon>
        <taxon>Clostridia</taxon>
        <taxon>Eubacteriales</taxon>
        <taxon>Butyricicoccaceae</taxon>
        <taxon>Agathobaculum</taxon>
    </lineage>
</organism>
<comment type="caution">
    <text evidence="4">The sequence shown here is derived from an EMBL/GenBank/DDBJ whole genome shotgun (WGS) entry which is preliminary data.</text>
</comment>
<dbReference type="EMBL" id="JAJEPX010000082">
    <property type="protein sequence ID" value="MCC2177944.1"/>
    <property type="molecule type" value="Genomic_DNA"/>
</dbReference>
<feature type="domain" description="Methyltransferase" evidence="3">
    <location>
        <begin position="41"/>
        <end position="136"/>
    </location>
</feature>
<dbReference type="Gene3D" id="3.40.50.150">
    <property type="entry name" value="Vaccinia Virus protein VP39"/>
    <property type="match status" value="1"/>
</dbReference>
<dbReference type="Proteomes" id="UP001298753">
    <property type="component" value="Unassembled WGS sequence"/>
</dbReference>
<dbReference type="Gene3D" id="2.20.25.110">
    <property type="entry name" value="S-adenosyl-L-methionine-dependent methyltransferases"/>
    <property type="match status" value="1"/>
</dbReference>
<dbReference type="SUPFAM" id="SSF53335">
    <property type="entry name" value="S-adenosyl-L-methionine-dependent methyltransferases"/>
    <property type="match status" value="1"/>
</dbReference>
<dbReference type="AlphaFoldDB" id="A0AAW4W509"/>
<dbReference type="Pfam" id="PF13649">
    <property type="entry name" value="Methyltransf_25"/>
    <property type="match status" value="1"/>
</dbReference>
<accession>A0AAW4W509</accession>
<keyword evidence="1 4" id="KW-0489">Methyltransferase</keyword>
<evidence type="ECO:0000313" key="4">
    <source>
        <dbReference type="EMBL" id="MCC2177944.1"/>
    </source>
</evidence>